<dbReference type="KEGG" id="nik:F5I99_01675"/>
<proteinExistence type="predicted"/>
<dbReference type="Proteomes" id="UP000325606">
    <property type="component" value="Chromosome"/>
</dbReference>
<organism evidence="1 2">
    <name type="scientific">Nitrincola iocasae</name>
    <dbReference type="NCBI Taxonomy" id="2614693"/>
    <lineage>
        <taxon>Bacteria</taxon>
        <taxon>Pseudomonadati</taxon>
        <taxon>Pseudomonadota</taxon>
        <taxon>Gammaproteobacteria</taxon>
        <taxon>Oceanospirillales</taxon>
        <taxon>Oceanospirillaceae</taxon>
        <taxon>Nitrincola</taxon>
    </lineage>
</organism>
<dbReference type="Pfam" id="PF09481">
    <property type="entry name" value="CRISPR_Cse1"/>
    <property type="match status" value="1"/>
</dbReference>
<dbReference type="InterPro" id="IPR013381">
    <property type="entry name" value="CRISPR-assoc_prot_Cse1"/>
</dbReference>
<dbReference type="AlphaFoldDB" id="A0A5J6L9K7"/>
<gene>
    <name evidence="1" type="primary">casA</name>
    <name evidence="1" type="ORF">F5I99_01675</name>
</gene>
<reference evidence="1 2" key="1">
    <citation type="submission" date="2019-09" db="EMBL/GenBank/DDBJ databases">
        <title>Nitrincola iocasae sp. nov., a bacterium isolated from the sediment collected at a cold seep field in South China Sea.</title>
        <authorList>
            <person name="Zhang H."/>
            <person name="Wang H."/>
            <person name="Li C."/>
        </authorList>
    </citation>
    <scope>NUCLEOTIDE SEQUENCE [LARGE SCALE GENOMIC DNA]</scope>
    <source>
        <strain evidence="1 2">KXZD1103</strain>
    </source>
</reference>
<dbReference type="RefSeq" id="WP_151053351.1">
    <property type="nucleotide sequence ID" value="NZ_CP044222.1"/>
</dbReference>
<sequence>MSRFNLIDEKWIPVKFPDGTRDELGIRDTLLRAGEIQSIEDASPLVVAALHRFLLAVLYRALGGPTDIEQAKELFRNGFPANKITSYLDKWRDRFWLFDEKYPFGQNPNVPKKAIEPWTKLTAEYNATSNKVLFDHVDTGNPGTRTPSECSRWLCSGIVNLAI</sequence>
<keyword evidence="2" id="KW-1185">Reference proteome</keyword>
<dbReference type="EMBL" id="CP044222">
    <property type="protein sequence ID" value="QEW05304.1"/>
    <property type="molecule type" value="Genomic_DNA"/>
</dbReference>
<evidence type="ECO:0000313" key="1">
    <source>
        <dbReference type="EMBL" id="QEW05304.1"/>
    </source>
</evidence>
<accession>A0A5J6L9K7</accession>
<protein>
    <submittedName>
        <fullName evidence="1">Type I-E CRISPR-associated protein Cse1/CasA</fullName>
    </submittedName>
</protein>
<evidence type="ECO:0000313" key="2">
    <source>
        <dbReference type="Proteomes" id="UP000325606"/>
    </source>
</evidence>
<name>A0A5J6L9K7_9GAMM</name>
<dbReference type="NCBIfam" id="TIGR02547">
    <property type="entry name" value="casA_cse1"/>
    <property type="match status" value="1"/>
</dbReference>